<proteinExistence type="predicted"/>
<dbReference type="Proteomes" id="UP001054252">
    <property type="component" value="Unassembled WGS sequence"/>
</dbReference>
<feature type="chain" id="PRO_5044000162" description="Wall-associated receptor kinase galacturonan-binding domain-containing protein" evidence="6">
    <location>
        <begin position="24"/>
        <end position="231"/>
    </location>
</feature>
<keyword evidence="5" id="KW-0472">Membrane</keyword>
<sequence>MMIIRTSPIFAFLVLLMIESAAGQALVKPGCPESCGNVSIPYPFGIGTGCYMSKGFELYCDNHSNPTRTILNSTKIEVMYFSLIPSFITVKLPTNRTNCARTWALLNLSGSPFMSVWSGNTLEEYALGVLEWAITDKDVLQLPHTNEGAFNCFKFNGPNDTVGYGYYNDSDLFSSYTIGNGYYNDAELFALYNLSSMSWNASQRCVCERGFEGNPYLPDGCHGELQSPLFL</sequence>
<evidence type="ECO:0000256" key="3">
    <source>
        <dbReference type="ARBA" id="ARBA00022729"/>
    </source>
</evidence>
<evidence type="ECO:0000313" key="8">
    <source>
        <dbReference type="EMBL" id="GKV49560.1"/>
    </source>
</evidence>
<evidence type="ECO:0000256" key="2">
    <source>
        <dbReference type="ARBA" id="ARBA00022692"/>
    </source>
</evidence>
<dbReference type="GO" id="GO:0016020">
    <property type="term" value="C:membrane"/>
    <property type="evidence" value="ECO:0007669"/>
    <property type="project" value="UniProtKB-SubCell"/>
</dbReference>
<evidence type="ECO:0000256" key="1">
    <source>
        <dbReference type="ARBA" id="ARBA00004167"/>
    </source>
</evidence>
<feature type="signal peptide" evidence="6">
    <location>
        <begin position="1"/>
        <end position="23"/>
    </location>
</feature>
<feature type="domain" description="Wall-associated receptor kinase galacturonan-binding" evidence="7">
    <location>
        <begin position="31"/>
        <end position="82"/>
    </location>
</feature>
<evidence type="ECO:0000259" key="7">
    <source>
        <dbReference type="Pfam" id="PF13947"/>
    </source>
</evidence>
<name>A0AAV5MJ66_9ROSI</name>
<dbReference type="AlphaFoldDB" id="A0AAV5MJ66"/>
<accession>A0AAV5MJ66</accession>
<comment type="subcellular location">
    <subcellularLocation>
        <location evidence="1">Membrane</location>
        <topology evidence="1">Single-pass membrane protein</topology>
    </subcellularLocation>
</comment>
<dbReference type="EMBL" id="BPVZ01000304">
    <property type="protein sequence ID" value="GKV49560.1"/>
    <property type="molecule type" value="Genomic_DNA"/>
</dbReference>
<evidence type="ECO:0000256" key="6">
    <source>
        <dbReference type="SAM" id="SignalP"/>
    </source>
</evidence>
<dbReference type="Pfam" id="PF13947">
    <property type="entry name" value="GUB_WAK_bind"/>
    <property type="match status" value="1"/>
</dbReference>
<protein>
    <recommendedName>
        <fullName evidence="7">Wall-associated receptor kinase galacturonan-binding domain-containing protein</fullName>
    </recommendedName>
</protein>
<evidence type="ECO:0000256" key="4">
    <source>
        <dbReference type="ARBA" id="ARBA00022989"/>
    </source>
</evidence>
<organism evidence="8 9">
    <name type="scientific">Rubroshorea leprosula</name>
    <dbReference type="NCBI Taxonomy" id="152421"/>
    <lineage>
        <taxon>Eukaryota</taxon>
        <taxon>Viridiplantae</taxon>
        <taxon>Streptophyta</taxon>
        <taxon>Embryophyta</taxon>
        <taxon>Tracheophyta</taxon>
        <taxon>Spermatophyta</taxon>
        <taxon>Magnoliopsida</taxon>
        <taxon>eudicotyledons</taxon>
        <taxon>Gunneridae</taxon>
        <taxon>Pentapetalae</taxon>
        <taxon>rosids</taxon>
        <taxon>malvids</taxon>
        <taxon>Malvales</taxon>
        <taxon>Dipterocarpaceae</taxon>
        <taxon>Rubroshorea</taxon>
    </lineage>
</organism>
<evidence type="ECO:0000256" key="5">
    <source>
        <dbReference type="ARBA" id="ARBA00023136"/>
    </source>
</evidence>
<reference evidence="8 9" key="1">
    <citation type="journal article" date="2021" name="Commun. Biol.">
        <title>The genome of Shorea leprosula (Dipterocarpaceae) highlights the ecological relevance of drought in aseasonal tropical rainforests.</title>
        <authorList>
            <person name="Ng K.K.S."/>
            <person name="Kobayashi M.J."/>
            <person name="Fawcett J.A."/>
            <person name="Hatakeyama M."/>
            <person name="Paape T."/>
            <person name="Ng C.H."/>
            <person name="Ang C.C."/>
            <person name="Tnah L.H."/>
            <person name="Lee C.T."/>
            <person name="Nishiyama T."/>
            <person name="Sese J."/>
            <person name="O'Brien M.J."/>
            <person name="Copetti D."/>
            <person name="Mohd Noor M.I."/>
            <person name="Ong R.C."/>
            <person name="Putra M."/>
            <person name="Sireger I.Z."/>
            <person name="Indrioko S."/>
            <person name="Kosugi Y."/>
            <person name="Izuno A."/>
            <person name="Isagi Y."/>
            <person name="Lee S.L."/>
            <person name="Shimizu K.K."/>
        </authorList>
    </citation>
    <scope>NUCLEOTIDE SEQUENCE [LARGE SCALE GENOMIC DNA]</scope>
    <source>
        <strain evidence="8">214</strain>
    </source>
</reference>
<keyword evidence="2" id="KW-0812">Transmembrane</keyword>
<dbReference type="PANTHER" id="PTHR33491">
    <property type="entry name" value="OSJNBA0016N04.9 PROTEIN"/>
    <property type="match status" value="1"/>
</dbReference>
<comment type="caution">
    <text evidence="8">The sequence shown here is derived from an EMBL/GenBank/DDBJ whole genome shotgun (WGS) entry which is preliminary data.</text>
</comment>
<dbReference type="InterPro" id="IPR025287">
    <property type="entry name" value="WAK_GUB"/>
</dbReference>
<keyword evidence="4" id="KW-1133">Transmembrane helix</keyword>
<dbReference type="GO" id="GO:0030247">
    <property type="term" value="F:polysaccharide binding"/>
    <property type="evidence" value="ECO:0007669"/>
    <property type="project" value="InterPro"/>
</dbReference>
<gene>
    <name evidence="8" type="ORF">SLEP1_g56302</name>
</gene>
<keyword evidence="3 6" id="KW-0732">Signal</keyword>
<keyword evidence="9" id="KW-1185">Reference proteome</keyword>
<evidence type="ECO:0000313" key="9">
    <source>
        <dbReference type="Proteomes" id="UP001054252"/>
    </source>
</evidence>